<evidence type="ECO:0000256" key="4">
    <source>
        <dbReference type="ARBA" id="ARBA00034320"/>
    </source>
</evidence>
<comment type="function">
    <text evidence="5">Zinc chaperone that directly transfers zinc cofactor to target proteins, thereby activating them. Zinc is transferred from the CXCC motif in the GTPase domain to the zinc binding site in target proteins in a process requiring GTP hydrolysis.</text>
</comment>
<dbReference type="SMART" id="SM00833">
    <property type="entry name" value="CobW_C"/>
    <property type="match status" value="1"/>
</dbReference>
<sequence>MASPCPVTILGGYLGAGKTTLINRLLRQADRRRLAIIVNDFGEIAIDADLIEARTRDTISIAGGCVCCAFGNDLLDTLRTLRDAAEPFDHVLIETSGVALPRNLLATVSLAPGFQVAGIVVLADADGIRRLAGDAYVGDTVRAQLDAADLVLLSKCDLPGAEALDEVEQWLGARVRAPILRTSAGDVPPEVLLGEHERASDPAPRQGAWRPFAHADARYGSAALQIDGPLDAQRLGAALAQLPVALLRAKGLVADASGALHAVQVVGRRWNTAPAPAHARGGGRLVAIWAGSGTDRDTLLAAIGAARIVPAPASPIRSVS</sequence>
<feature type="domain" description="CobW C-terminal" evidence="7">
    <location>
        <begin position="219"/>
        <end position="307"/>
    </location>
</feature>
<dbReference type="InterPro" id="IPR003495">
    <property type="entry name" value="CobW/HypB/UreG_nucleotide-bd"/>
</dbReference>
<evidence type="ECO:0000256" key="2">
    <source>
        <dbReference type="ARBA" id="ARBA00022801"/>
    </source>
</evidence>
<dbReference type="OrthoDB" id="9808822at2"/>
<dbReference type="RefSeq" id="WP_136346688.1">
    <property type="nucleotide sequence ID" value="NZ_SSOC01000001.1"/>
</dbReference>
<dbReference type="Pfam" id="PF02492">
    <property type="entry name" value="cobW"/>
    <property type="match status" value="1"/>
</dbReference>
<accession>A0A4S4B3R9</accession>
<comment type="catalytic activity">
    <reaction evidence="6">
        <text>GTP + H2O = GDP + phosphate + H(+)</text>
        <dbReference type="Rhea" id="RHEA:19669"/>
        <dbReference type="ChEBI" id="CHEBI:15377"/>
        <dbReference type="ChEBI" id="CHEBI:15378"/>
        <dbReference type="ChEBI" id="CHEBI:37565"/>
        <dbReference type="ChEBI" id="CHEBI:43474"/>
        <dbReference type="ChEBI" id="CHEBI:58189"/>
    </reaction>
    <physiologicalReaction direction="left-to-right" evidence="6">
        <dbReference type="Rhea" id="RHEA:19670"/>
    </physiologicalReaction>
</comment>
<dbReference type="InterPro" id="IPR051316">
    <property type="entry name" value="Zinc-reg_GTPase_activator"/>
</dbReference>
<organism evidence="8 9">
    <name type="scientific">Pseudothauera nasutitermitis</name>
    <dbReference type="NCBI Taxonomy" id="2565930"/>
    <lineage>
        <taxon>Bacteria</taxon>
        <taxon>Pseudomonadati</taxon>
        <taxon>Pseudomonadota</taxon>
        <taxon>Betaproteobacteria</taxon>
        <taxon>Rhodocyclales</taxon>
        <taxon>Zoogloeaceae</taxon>
        <taxon>Pseudothauera</taxon>
    </lineage>
</organism>
<dbReference type="CDD" id="cd03112">
    <property type="entry name" value="CobW-like"/>
    <property type="match status" value="1"/>
</dbReference>
<dbReference type="PANTHER" id="PTHR13748:SF62">
    <property type="entry name" value="COBW DOMAIN-CONTAINING PROTEIN"/>
    <property type="match status" value="1"/>
</dbReference>
<dbReference type="GO" id="GO:0016787">
    <property type="term" value="F:hydrolase activity"/>
    <property type="evidence" value="ECO:0007669"/>
    <property type="project" value="UniProtKB-KW"/>
</dbReference>
<evidence type="ECO:0000256" key="1">
    <source>
        <dbReference type="ARBA" id="ARBA00022741"/>
    </source>
</evidence>
<comment type="similarity">
    <text evidence="4">Belongs to the SIMIBI class G3E GTPase family. ZNG1 subfamily.</text>
</comment>
<evidence type="ECO:0000256" key="5">
    <source>
        <dbReference type="ARBA" id="ARBA00045658"/>
    </source>
</evidence>
<dbReference type="InterPro" id="IPR036627">
    <property type="entry name" value="CobW-likC_sf"/>
</dbReference>
<dbReference type="PANTHER" id="PTHR13748">
    <property type="entry name" value="COBW-RELATED"/>
    <property type="match status" value="1"/>
</dbReference>
<proteinExistence type="inferred from homology"/>
<dbReference type="GO" id="GO:0000166">
    <property type="term" value="F:nucleotide binding"/>
    <property type="evidence" value="ECO:0007669"/>
    <property type="project" value="UniProtKB-KW"/>
</dbReference>
<dbReference type="SUPFAM" id="SSF52540">
    <property type="entry name" value="P-loop containing nucleoside triphosphate hydrolases"/>
    <property type="match status" value="1"/>
</dbReference>
<dbReference type="AlphaFoldDB" id="A0A4S4B3R9"/>
<dbReference type="InterPro" id="IPR027417">
    <property type="entry name" value="P-loop_NTPase"/>
</dbReference>
<dbReference type="EMBL" id="SSOC01000001">
    <property type="protein sequence ID" value="THF67279.1"/>
    <property type="molecule type" value="Genomic_DNA"/>
</dbReference>
<dbReference type="SUPFAM" id="SSF90002">
    <property type="entry name" value="Hypothetical protein YjiA, C-terminal domain"/>
    <property type="match status" value="1"/>
</dbReference>
<dbReference type="InterPro" id="IPR011629">
    <property type="entry name" value="CobW-like_C"/>
</dbReference>
<dbReference type="Pfam" id="PF07683">
    <property type="entry name" value="CobW_C"/>
    <property type="match status" value="1"/>
</dbReference>
<dbReference type="Gene3D" id="3.40.50.300">
    <property type="entry name" value="P-loop containing nucleotide triphosphate hydrolases"/>
    <property type="match status" value="1"/>
</dbReference>
<keyword evidence="1" id="KW-0547">Nucleotide-binding</keyword>
<dbReference type="Gene3D" id="3.30.1220.10">
    <property type="entry name" value="CobW-like, C-terminal domain"/>
    <property type="match status" value="1"/>
</dbReference>
<evidence type="ECO:0000256" key="6">
    <source>
        <dbReference type="ARBA" id="ARBA00049117"/>
    </source>
</evidence>
<comment type="caution">
    <text evidence="8">The sequence shown here is derived from an EMBL/GenBank/DDBJ whole genome shotgun (WGS) entry which is preliminary data.</text>
</comment>
<keyword evidence="9" id="KW-1185">Reference proteome</keyword>
<name>A0A4S4B3R9_9RHOO</name>
<reference evidence="8 9" key="1">
    <citation type="submission" date="2019-04" db="EMBL/GenBank/DDBJ databases">
        <title>Azoarcus nasutitermitis sp. nov. isolated from termite nest.</title>
        <authorList>
            <person name="Lin S.-Y."/>
            <person name="Hameed A."/>
            <person name="Hsu Y.-H."/>
            <person name="Young C.-C."/>
        </authorList>
    </citation>
    <scope>NUCLEOTIDE SEQUENCE [LARGE SCALE GENOMIC DNA]</scope>
    <source>
        <strain evidence="8 9">CC-YHH838</strain>
    </source>
</reference>
<evidence type="ECO:0000313" key="8">
    <source>
        <dbReference type="EMBL" id="THF67279.1"/>
    </source>
</evidence>
<dbReference type="GO" id="GO:0005737">
    <property type="term" value="C:cytoplasm"/>
    <property type="evidence" value="ECO:0007669"/>
    <property type="project" value="TreeGrafter"/>
</dbReference>
<evidence type="ECO:0000313" key="9">
    <source>
        <dbReference type="Proteomes" id="UP000308430"/>
    </source>
</evidence>
<keyword evidence="3" id="KW-0143">Chaperone</keyword>
<gene>
    <name evidence="8" type="ORF">E6C76_02560</name>
</gene>
<keyword evidence="2" id="KW-0378">Hydrolase</keyword>
<evidence type="ECO:0000259" key="7">
    <source>
        <dbReference type="SMART" id="SM00833"/>
    </source>
</evidence>
<dbReference type="Proteomes" id="UP000308430">
    <property type="component" value="Unassembled WGS sequence"/>
</dbReference>
<protein>
    <submittedName>
        <fullName evidence="8">GTP-binding protein</fullName>
    </submittedName>
</protein>
<evidence type="ECO:0000256" key="3">
    <source>
        <dbReference type="ARBA" id="ARBA00023186"/>
    </source>
</evidence>